<protein>
    <submittedName>
        <fullName evidence="7">Uncharacterized protein</fullName>
    </submittedName>
</protein>
<evidence type="ECO:0000256" key="6">
    <source>
        <dbReference type="SAM" id="Phobius"/>
    </source>
</evidence>
<gene>
    <name evidence="7" type="ORF">KC19_5G102400</name>
</gene>
<keyword evidence="8" id="KW-1185">Reference proteome</keyword>
<dbReference type="Pfam" id="PF02485">
    <property type="entry name" value="Branch"/>
    <property type="match status" value="1"/>
</dbReference>
<dbReference type="InterPro" id="IPR044174">
    <property type="entry name" value="BC10-like"/>
</dbReference>
<comment type="caution">
    <text evidence="7">The sequence shown here is derived from an EMBL/GenBank/DDBJ whole genome shotgun (WGS) entry which is preliminary data.</text>
</comment>
<dbReference type="GO" id="GO:0016757">
    <property type="term" value="F:glycosyltransferase activity"/>
    <property type="evidence" value="ECO:0007669"/>
    <property type="project" value="UniProtKB-KW"/>
</dbReference>
<proteinExistence type="predicted"/>
<evidence type="ECO:0000256" key="2">
    <source>
        <dbReference type="ARBA" id="ARBA00022676"/>
    </source>
</evidence>
<evidence type="ECO:0000256" key="4">
    <source>
        <dbReference type="ARBA" id="ARBA00023136"/>
    </source>
</evidence>
<evidence type="ECO:0000313" key="8">
    <source>
        <dbReference type="Proteomes" id="UP000822688"/>
    </source>
</evidence>
<feature type="transmembrane region" description="Helical" evidence="6">
    <location>
        <begin position="21"/>
        <end position="45"/>
    </location>
</feature>
<keyword evidence="3" id="KW-0808">Transferase</keyword>
<dbReference type="InterPro" id="IPR003406">
    <property type="entry name" value="Glyco_trans_14"/>
</dbReference>
<dbReference type="EMBL" id="CM026425">
    <property type="protein sequence ID" value="KAG0576716.1"/>
    <property type="molecule type" value="Genomic_DNA"/>
</dbReference>
<keyword evidence="6" id="KW-0812">Transmembrane</keyword>
<keyword evidence="5" id="KW-0325">Glycoprotein</keyword>
<evidence type="ECO:0000256" key="1">
    <source>
        <dbReference type="ARBA" id="ARBA00004606"/>
    </source>
</evidence>
<reference evidence="7" key="1">
    <citation type="submission" date="2020-06" db="EMBL/GenBank/DDBJ databases">
        <title>WGS assembly of Ceratodon purpureus strain R40.</title>
        <authorList>
            <person name="Carey S.B."/>
            <person name="Jenkins J."/>
            <person name="Shu S."/>
            <person name="Lovell J.T."/>
            <person name="Sreedasyam A."/>
            <person name="Maumus F."/>
            <person name="Tiley G.P."/>
            <person name="Fernandez-Pozo N."/>
            <person name="Barry K."/>
            <person name="Chen C."/>
            <person name="Wang M."/>
            <person name="Lipzen A."/>
            <person name="Daum C."/>
            <person name="Saski C.A."/>
            <person name="Payton A.C."/>
            <person name="Mcbreen J.C."/>
            <person name="Conrad R.E."/>
            <person name="Kollar L.M."/>
            <person name="Olsson S."/>
            <person name="Huttunen S."/>
            <person name="Landis J.B."/>
            <person name="Wickett N.J."/>
            <person name="Johnson M.G."/>
            <person name="Rensing S.A."/>
            <person name="Grimwood J."/>
            <person name="Schmutz J."/>
            <person name="Mcdaniel S.F."/>
        </authorList>
    </citation>
    <scope>NUCLEOTIDE SEQUENCE</scope>
    <source>
        <strain evidence="7">R40</strain>
    </source>
</reference>
<evidence type="ECO:0000256" key="5">
    <source>
        <dbReference type="ARBA" id="ARBA00023180"/>
    </source>
</evidence>
<keyword evidence="4 6" id="KW-0472">Membrane</keyword>
<dbReference type="GO" id="GO:0016020">
    <property type="term" value="C:membrane"/>
    <property type="evidence" value="ECO:0007669"/>
    <property type="project" value="UniProtKB-SubCell"/>
</dbReference>
<evidence type="ECO:0000313" key="7">
    <source>
        <dbReference type="EMBL" id="KAG0576716.1"/>
    </source>
</evidence>
<dbReference type="Proteomes" id="UP000822688">
    <property type="component" value="Chromosome 5"/>
</dbReference>
<feature type="transmembrane region" description="Helical" evidence="6">
    <location>
        <begin position="409"/>
        <end position="427"/>
    </location>
</feature>
<sequence length="428" mass="49169">MILPCNIQQLSPMEWKFRIKTALLLFASLGTGIFLGAVGCLHYDINAIIQNRALFSTNTADRCPPAKVILTKEEAEKVAMASEPAKIAPPKGSTLQHGLPDEELLWRASLTHRRTVVPAQHRKVPKVAFMFLTRGPLPLAPLWEHFFANFHELFSIYVHAHPSYTPTTSPSSVFHLRNIPSQPANWGEISMCDAERRLLANALLDPANERFILLSESCIPLYNFSYIYAAFTNIPYSYVQAFDDPSIYGRGRYTPHMMPEVTLQQWRKGSQWFEVTREHAVEIVADSKYYRKFKTYCRPHCYVDEHYIQTMLSIDHGAMLMNRTITHTEWVFGQAHPSTFTKNDISREFLSRIRGFYFFSRKYAPSALEPLLKLAPQMHFQSVVDRTLSGFCIPFWNGLRERIHRLQGGFVLFTGLSFAVLSFFLCMI</sequence>
<comment type="subcellular location">
    <subcellularLocation>
        <location evidence="1">Membrane</location>
        <topology evidence="1">Single-pass type II membrane protein</topology>
    </subcellularLocation>
</comment>
<organism evidence="7 8">
    <name type="scientific">Ceratodon purpureus</name>
    <name type="common">Fire moss</name>
    <name type="synonym">Dicranum purpureum</name>
    <dbReference type="NCBI Taxonomy" id="3225"/>
    <lineage>
        <taxon>Eukaryota</taxon>
        <taxon>Viridiplantae</taxon>
        <taxon>Streptophyta</taxon>
        <taxon>Embryophyta</taxon>
        <taxon>Bryophyta</taxon>
        <taxon>Bryophytina</taxon>
        <taxon>Bryopsida</taxon>
        <taxon>Dicranidae</taxon>
        <taxon>Pseudoditrichales</taxon>
        <taxon>Ditrichaceae</taxon>
        <taxon>Ceratodon</taxon>
    </lineage>
</organism>
<dbReference type="PANTHER" id="PTHR31042">
    <property type="entry name" value="CORE-2/I-BRANCHING BETA-1,6-N-ACETYLGLUCOSAMINYLTRANSFERASE FAMILY PROTEIN-RELATED"/>
    <property type="match status" value="1"/>
</dbReference>
<evidence type="ECO:0000256" key="3">
    <source>
        <dbReference type="ARBA" id="ARBA00022679"/>
    </source>
</evidence>
<name>A0A8T0I0S1_CERPU</name>
<accession>A0A8T0I0S1</accession>
<dbReference type="AlphaFoldDB" id="A0A8T0I0S1"/>
<dbReference type="PANTHER" id="PTHR31042:SF8">
    <property type="entry name" value="CORE-2_I-BRANCHING BETA-1,6-N-ACETYLGLUCOSAMINYLTRANSFERASE FAMILY PROTEIN"/>
    <property type="match status" value="1"/>
</dbReference>
<keyword evidence="2" id="KW-0328">Glycosyltransferase</keyword>
<keyword evidence="6" id="KW-1133">Transmembrane helix</keyword>